<reference evidence="5 6" key="1">
    <citation type="submission" date="2016-10" db="EMBL/GenBank/DDBJ databases">
        <authorList>
            <person name="de Groot N.N."/>
        </authorList>
    </citation>
    <scope>NUCLEOTIDE SEQUENCE [LARGE SCALE GENOMIC DNA]</scope>
    <source>
        <strain evidence="5 6">DSM 22012</strain>
    </source>
</reference>
<feature type="domain" description="CBS" evidence="4">
    <location>
        <begin position="165"/>
        <end position="223"/>
    </location>
</feature>
<dbReference type="CDD" id="cd02205">
    <property type="entry name" value="CBS_pair_SF"/>
    <property type="match status" value="1"/>
</dbReference>
<evidence type="ECO:0000256" key="2">
    <source>
        <dbReference type="PROSITE-ProRule" id="PRU00703"/>
    </source>
</evidence>
<dbReference type="InterPro" id="IPR051257">
    <property type="entry name" value="Diverse_CBS-Domain"/>
</dbReference>
<dbReference type="RefSeq" id="WP_104003622.1">
    <property type="nucleotide sequence ID" value="NZ_FNVQ01000002.1"/>
</dbReference>
<dbReference type="Gene3D" id="3.10.580.10">
    <property type="entry name" value="CBS-domain"/>
    <property type="match status" value="1"/>
</dbReference>
<protein>
    <submittedName>
        <fullName evidence="5">CBS domain-containing protein</fullName>
    </submittedName>
</protein>
<feature type="domain" description="CBS" evidence="4">
    <location>
        <begin position="104"/>
        <end position="161"/>
    </location>
</feature>
<dbReference type="OrthoDB" id="5801368at2"/>
<evidence type="ECO:0000313" key="5">
    <source>
        <dbReference type="EMBL" id="SEG57757.1"/>
    </source>
</evidence>
<keyword evidence="1 2" id="KW-0129">CBS domain</keyword>
<dbReference type="Pfam" id="PF00571">
    <property type="entry name" value="CBS"/>
    <property type="match status" value="2"/>
</dbReference>
<feature type="region of interest" description="Disordered" evidence="3">
    <location>
        <begin position="21"/>
        <end position="96"/>
    </location>
</feature>
<dbReference type="SUPFAM" id="SSF54631">
    <property type="entry name" value="CBS-domain pair"/>
    <property type="match status" value="1"/>
</dbReference>
<organism evidence="5 6">
    <name type="scientific">Marinobacterium lutimaris</name>
    <dbReference type="NCBI Taxonomy" id="568106"/>
    <lineage>
        <taxon>Bacteria</taxon>
        <taxon>Pseudomonadati</taxon>
        <taxon>Pseudomonadota</taxon>
        <taxon>Gammaproteobacteria</taxon>
        <taxon>Oceanospirillales</taxon>
        <taxon>Oceanospirillaceae</taxon>
        <taxon>Marinobacterium</taxon>
    </lineage>
</organism>
<keyword evidence="6" id="KW-1185">Reference proteome</keyword>
<name>A0A1H6BBZ4_9GAMM</name>
<evidence type="ECO:0000256" key="3">
    <source>
        <dbReference type="SAM" id="MobiDB-lite"/>
    </source>
</evidence>
<dbReference type="PANTHER" id="PTHR43080">
    <property type="entry name" value="CBS DOMAIN-CONTAINING PROTEIN CBSX3, MITOCHONDRIAL"/>
    <property type="match status" value="1"/>
</dbReference>
<proteinExistence type="predicted"/>
<accession>A0A1H6BBZ4</accession>
<gene>
    <name evidence="5" type="ORF">SAMN05444390_102508</name>
</gene>
<dbReference type="PANTHER" id="PTHR43080:SF2">
    <property type="entry name" value="CBS DOMAIN-CONTAINING PROTEIN"/>
    <property type="match status" value="1"/>
</dbReference>
<sequence length="225" mass="24586">MALVVYDQGYRIQTPVASQFKPKGVDTLTEPKESGSLPSSDDIAHDEARELEQSFLLGRQSGKQTPPRQASADNSAGGSPTLYSRSSLVGPERRKSGLSAKQLLTAPVYTTRLQDTLYSANQKMQERGIHHLVVIDSDSRPLGLISNTDLERVGKDSVQPVSTAYQSQMIVASMDTELSVLANTFVNYSVRALPVIDEQEKVVGIITRSDLLRLLINNGRVDSKV</sequence>
<dbReference type="EMBL" id="FNVQ01000002">
    <property type="protein sequence ID" value="SEG57757.1"/>
    <property type="molecule type" value="Genomic_DNA"/>
</dbReference>
<evidence type="ECO:0000313" key="6">
    <source>
        <dbReference type="Proteomes" id="UP000236745"/>
    </source>
</evidence>
<dbReference type="InterPro" id="IPR000644">
    <property type="entry name" value="CBS_dom"/>
</dbReference>
<dbReference type="InterPro" id="IPR046342">
    <property type="entry name" value="CBS_dom_sf"/>
</dbReference>
<evidence type="ECO:0000259" key="4">
    <source>
        <dbReference type="PROSITE" id="PS51371"/>
    </source>
</evidence>
<feature type="compositionally biased region" description="Polar residues" evidence="3">
    <location>
        <begin position="61"/>
        <end position="87"/>
    </location>
</feature>
<evidence type="ECO:0000256" key="1">
    <source>
        <dbReference type="ARBA" id="ARBA00023122"/>
    </source>
</evidence>
<dbReference type="PROSITE" id="PS51371">
    <property type="entry name" value="CBS"/>
    <property type="match status" value="2"/>
</dbReference>
<dbReference type="AlphaFoldDB" id="A0A1H6BBZ4"/>
<dbReference type="Proteomes" id="UP000236745">
    <property type="component" value="Unassembled WGS sequence"/>
</dbReference>
<dbReference type="SMART" id="SM00116">
    <property type="entry name" value="CBS"/>
    <property type="match status" value="2"/>
</dbReference>
<feature type="compositionally biased region" description="Basic and acidic residues" evidence="3">
    <location>
        <begin position="42"/>
        <end position="52"/>
    </location>
</feature>